<evidence type="ECO:0000313" key="2">
    <source>
        <dbReference type="Proteomes" id="UP000886653"/>
    </source>
</evidence>
<organism evidence="1 2">
    <name type="scientific">Cronartium quercuum f. sp. fusiforme G11</name>
    <dbReference type="NCBI Taxonomy" id="708437"/>
    <lineage>
        <taxon>Eukaryota</taxon>
        <taxon>Fungi</taxon>
        <taxon>Dikarya</taxon>
        <taxon>Basidiomycota</taxon>
        <taxon>Pucciniomycotina</taxon>
        <taxon>Pucciniomycetes</taxon>
        <taxon>Pucciniales</taxon>
        <taxon>Coleosporiaceae</taxon>
        <taxon>Cronartium</taxon>
    </lineage>
</organism>
<gene>
    <name evidence="1" type="ORF">CROQUDRAFT_210942</name>
</gene>
<keyword evidence="2" id="KW-1185">Reference proteome</keyword>
<dbReference type="Proteomes" id="UP000886653">
    <property type="component" value="Unassembled WGS sequence"/>
</dbReference>
<name>A0A9P6NA83_9BASI</name>
<dbReference type="AlphaFoldDB" id="A0A9P6NA83"/>
<proteinExistence type="predicted"/>
<evidence type="ECO:0000313" key="1">
    <source>
        <dbReference type="EMBL" id="KAG0142841.1"/>
    </source>
</evidence>
<reference evidence="1" key="1">
    <citation type="submission" date="2013-11" db="EMBL/GenBank/DDBJ databases">
        <title>Genome sequence of the fusiform rust pathogen reveals effectors for host alternation and coevolution with pine.</title>
        <authorList>
            <consortium name="DOE Joint Genome Institute"/>
            <person name="Smith K."/>
            <person name="Pendleton A."/>
            <person name="Kubisiak T."/>
            <person name="Anderson C."/>
            <person name="Salamov A."/>
            <person name="Aerts A."/>
            <person name="Riley R."/>
            <person name="Clum A."/>
            <person name="Lindquist E."/>
            <person name="Ence D."/>
            <person name="Campbell M."/>
            <person name="Kronenberg Z."/>
            <person name="Feau N."/>
            <person name="Dhillon B."/>
            <person name="Hamelin R."/>
            <person name="Burleigh J."/>
            <person name="Smith J."/>
            <person name="Yandell M."/>
            <person name="Nelson C."/>
            <person name="Grigoriev I."/>
            <person name="Davis J."/>
        </authorList>
    </citation>
    <scope>NUCLEOTIDE SEQUENCE</scope>
    <source>
        <strain evidence="1">G11</strain>
    </source>
</reference>
<accession>A0A9P6NA83</accession>
<sequence>MPITLLEAVTSHLFVSAFIWQIHYEFRLNFHSVLGPHIGPHTLSPTLTPPI</sequence>
<comment type="caution">
    <text evidence="1">The sequence shown here is derived from an EMBL/GenBank/DDBJ whole genome shotgun (WGS) entry which is preliminary data.</text>
</comment>
<dbReference type="EMBL" id="MU167336">
    <property type="protein sequence ID" value="KAG0142841.1"/>
    <property type="molecule type" value="Genomic_DNA"/>
</dbReference>
<protein>
    <submittedName>
        <fullName evidence="1">Uncharacterized protein</fullName>
    </submittedName>
</protein>